<sequence>MGVCIKNGKKVHTDTSLEELLEIVLIGIGDSNIKIIEGETKEEAEKVFYQCVLDLFLEEEIRLSEFNSL</sequence>
<evidence type="ECO:0000313" key="1">
    <source>
        <dbReference type="EMBL" id="AST91087.1"/>
    </source>
</evidence>
<accession>A0A223KNW0</accession>
<proteinExistence type="predicted"/>
<keyword evidence="2" id="KW-1185">Reference proteome</keyword>
<gene>
    <name evidence="1" type="ORF">BC6307_07245</name>
</gene>
<protein>
    <submittedName>
        <fullName evidence="1">Uncharacterized protein</fullName>
    </submittedName>
</protein>
<name>A0A223KNW0_9BACI</name>
<organism evidence="1 2">
    <name type="scientific">Sutcliffiella cohnii</name>
    <dbReference type="NCBI Taxonomy" id="33932"/>
    <lineage>
        <taxon>Bacteria</taxon>
        <taxon>Bacillati</taxon>
        <taxon>Bacillota</taxon>
        <taxon>Bacilli</taxon>
        <taxon>Bacillales</taxon>
        <taxon>Bacillaceae</taxon>
        <taxon>Sutcliffiella</taxon>
    </lineage>
</organism>
<dbReference type="KEGG" id="bcoh:BC6307_07245"/>
<evidence type="ECO:0000313" key="2">
    <source>
        <dbReference type="Proteomes" id="UP000215224"/>
    </source>
</evidence>
<reference evidence="1 2" key="1">
    <citation type="submission" date="2016-12" db="EMBL/GenBank/DDBJ databases">
        <title>The whole genome sequencing and assembly of Bacillus cohnii DSM 6307T strain.</title>
        <authorList>
            <person name="Lee Y.-J."/>
            <person name="Yi H."/>
            <person name="Bahn Y.-S."/>
            <person name="Kim J.F."/>
            <person name="Lee D.-W."/>
        </authorList>
    </citation>
    <scope>NUCLEOTIDE SEQUENCE [LARGE SCALE GENOMIC DNA]</scope>
    <source>
        <strain evidence="1 2">DSM 6307</strain>
    </source>
</reference>
<dbReference type="AlphaFoldDB" id="A0A223KNW0"/>
<dbReference type="Proteomes" id="UP000215224">
    <property type="component" value="Chromosome"/>
</dbReference>
<dbReference type="EMBL" id="CP018866">
    <property type="protein sequence ID" value="AST91087.1"/>
    <property type="molecule type" value="Genomic_DNA"/>
</dbReference>